<keyword evidence="6" id="KW-1185">Reference proteome</keyword>
<evidence type="ECO:0000256" key="5">
    <source>
        <dbReference type="ARBA" id="ARBA00023212"/>
    </source>
</evidence>
<dbReference type="GO" id="GO:0005856">
    <property type="term" value="C:cytoskeleton"/>
    <property type="evidence" value="ECO:0007669"/>
    <property type="project" value="UniProtKB-SubCell"/>
</dbReference>
<comment type="subcellular location">
    <subcellularLocation>
        <location evidence="1">Cytoplasm</location>
        <location evidence="1">Cytoskeleton</location>
    </subcellularLocation>
</comment>
<protein>
    <recommendedName>
        <fullName evidence="3">KIF-binding protein</fullName>
    </recommendedName>
</protein>
<evidence type="ECO:0000256" key="2">
    <source>
        <dbReference type="ARBA" id="ARBA00010305"/>
    </source>
</evidence>
<keyword evidence="5" id="KW-0206">Cytoskeleton</keyword>
<dbReference type="GO" id="GO:0021952">
    <property type="term" value="P:central nervous system projection neuron axonogenesis"/>
    <property type="evidence" value="ECO:0007669"/>
    <property type="project" value="TreeGrafter"/>
</dbReference>
<dbReference type="GO" id="GO:1990535">
    <property type="term" value="P:neuron projection maintenance"/>
    <property type="evidence" value="ECO:0007669"/>
    <property type="project" value="TreeGrafter"/>
</dbReference>
<sequence length="480" mass="54624">MLTSQLSEADYCLYEDAEKLEAAALNDPEEEPHKSRYAAEKVWLELAENLNSALAQLNDSNSIRGVLAGVYLKLAKNVVQCEEREKGKAYCLKGLTYLTKAEDVLDDPLETELALSEETAHSYLSLLNYLGFLSESMGDHDYALKWLRDAETVFNAYKIQQEAVPPHNLTCTMKQIGAQFTNGAEYSDGAEFSDELWKAFESLHTYTIYYLAQVYKNMDDATVAAEYCEKTLVRQLETNEYDPLEWSLNCATLSQFYLGKTTTWNQKNFAQARHCLAAAEAVAETIALPAEDDEYASDKVDQCRADINRCWAKYGISLLETSQQSFLYKNDPEDFKDKNNKEMPPNFDDSLAEIDPLFPNLNIGTREAMITADRVCNFDSARATFLQVQRWLANAQKFYTLDSQASDAVELVQDQSRLYKALVFFEPATDRKTKMHKRRIDTLSNVLKELNPSFYLTLCRQLLFELAETSNEMVSLKLDA</sequence>
<dbReference type="Proteomes" id="UP000887566">
    <property type="component" value="Unplaced"/>
</dbReference>
<evidence type="ECO:0000313" key="7">
    <source>
        <dbReference type="WBParaSite" id="PSAMB.scaffold1602size29515.g13953.t1"/>
    </source>
</evidence>
<accession>A0A914V7L0</accession>
<evidence type="ECO:0000313" key="6">
    <source>
        <dbReference type="Proteomes" id="UP000887566"/>
    </source>
</evidence>
<keyword evidence="4" id="KW-0963">Cytoplasm</keyword>
<evidence type="ECO:0000256" key="1">
    <source>
        <dbReference type="ARBA" id="ARBA00004245"/>
    </source>
</evidence>
<dbReference type="PANTHER" id="PTHR46321">
    <property type="entry name" value="KIF1-BINDING PROTEIN"/>
    <property type="match status" value="1"/>
</dbReference>
<dbReference type="InterPro" id="IPR022083">
    <property type="entry name" value="KBP"/>
</dbReference>
<comment type="similarity">
    <text evidence="2">Belongs to the KIF-binding protein family.</text>
</comment>
<dbReference type="AlphaFoldDB" id="A0A914V7L0"/>
<reference evidence="7" key="1">
    <citation type="submission" date="2022-11" db="UniProtKB">
        <authorList>
            <consortium name="WormBaseParasite"/>
        </authorList>
    </citation>
    <scope>IDENTIFICATION</scope>
</reference>
<dbReference type="PANTHER" id="PTHR46321:SF1">
    <property type="entry name" value="KIF-BINDING PROTEIN"/>
    <property type="match status" value="1"/>
</dbReference>
<proteinExistence type="inferred from homology"/>
<evidence type="ECO:0000256" key="4">
    <source>
        <dbReference type="ARBA" id="ARBA00022490"/>
    </source>
</evidence>
<dbReference type="WBParaSite" id="PSAMB.scaffold1602size29515.g13953.t1">
    <property type="protein sequence ID" value="PSAMB.scaffold1602size29515.g13953.t1"/>
    <property type="gene ID" value="PSAMB.scaffold1602size29515.g13953"/>
</dbReference>
<name>A0A914V7L0_9BILA</name>
<organism evidence="6 7">
    <name type="scientific">Plectus sambesii</name>
    <dbReference type="NCBI Taxonomy" id="2011161"/>
    <lineage>
        <taxon>Eukaryota</taxon>
        <taxon>Metazoa</taxon>
        <taxon>Ecdysozoa</taxon>
        <taxon>Nematoda</taxon>
        <taxon>Chromadorea</taxon>
        <taxon>Plectida</taxon>
        <taxon>Plectina</taxon>
        <taxon>Plectoidea</taxon>
        <taxon>Plectidae</taxon>
        <taxon>Plectus</taxon>
    </lineage>
</organism>
<evidence type="ECO:0000256" key="3">
    <source>
        <dbReference type="ARBA" id="ARBA00016840"/>
    </source>
</evidence>
<dbReference type="GO" id="GO:0000226">
    <property type="term" value="P:microtubule cytoskeleton organization"/>
    <property type="evidence" value="ECO:0007669"/>
    <property type="project" value="TreeGrafter"/>
</dbReference>
<dbReference type="Pfam" id="PF12309">
    <property type="entry name" value="KBP_C"/>
    <property type="match status" value="1"/>
</dbReference>